<keyword evidence="1 7" id="KW-1003">Cell membrane</keyword>
<dbReference type="Proteomes" id="UP001612741">
    <property type="component" value="Unassembled WGS sequence"/>
</dbReference>
<evidence type="ECO:0000256" key="1">
    <source>
        <dbReference type="ARBA" id="ARBA00022475"/>
    </source>
</evidence>
<feature type="compositionally biased region" description="Basic residues" evidence="8">
    <location>
        <begin position="20"/>
        <end position="35"/>
    </location>
</feature>
<dbReference type="InterPro" id="IPR003770">
    <property type="entry name" value="MLTG-like"/>
</dbReference>
<dbReference type="NCBIfam" id="TIGR00247">
    <property type="entry name" value="endolytic transglycosylase MltG"/>
    <property type="match status" value="1"/>
</dbReference>
<evidence type="ECO:0000256" key="6">
    <source>
        <dbReference type="ARBA" id="ARBA00023316"/>
    </source>
</evidence>
<comment type="subcellular location">
    <subcellularLocation>
        <location evidence="7">Cell membrane</location>
        <topology evidence="7">Single-pass membrane protein</topology>
    </subcellularLocation>
</comment>
<feature type="site" description="Important for catalytic activity" evidence="7">
    <location>
        <position position="263"/>
    </location>
</feature>
<keyword evidence="5 7" id="KW-0456">Lyase</keyword>
<comment type="caution">
    <text evidence="9">The sequence shown here is derived from an EMBL/GenBank/DDBJ whole genome shotgun (WGS) entry which is preliminary data.</text>
</comment>
<evidence type="ECO:0000256" key="2">
    <source>
        <dbReference type="ARBA" id="ARBA00022692"/>
    </source>
</evidence>
<keyword evidence="3 7" id="KW-1133">Transmembrane helix</keyword>
<dbReference type="CDD" id="cd08010">
    <property type="entry name" value="MltG_like"/>
    <property type="match status" value="1"/>
</dbReference>
<dbReference type="PANTHER" id="PTHR30518">
    <property type="entry name" value="ENDOLYTIC MUREIN TRANSGLYCOSYLASE"/>
    <property type="match status" value="1"/>
</dbReference>
<dbReference type="PANTHER" id="PTHR30518:SF2">
    <property type="entry name" value="ENDOLYTIC MUREIN TRANSGLYCOSYLASE"/>
    <property type="match status" value="1"/>
</dbReference>
<proteinExistence type="inferred from homology"/>
<sequence>MNELDDMDFLLGSDDENGRSRRQRGNGRRGRRRRRRRNRGGFLAPLLAIIVLLGIVGGGGYYGYLWLSDRLVPDDYPGPGSGQVALEIKSGQTATDVAEELVRLGVVKDSRAFVNAITNSGKSASLVPGHYTLRKQMRAADAVTELDSGNRQFNQVTLKEGLRLSDTIATLAKETKIPVKDLTAAAKKTKDLGLPAYAKGNLEGYAFPATYQFPPKATAADVFTKMVDRFKETADRTGLESGAKALGRTPGEIMIIASIIQAEAGRQEDMGKIARVIYNRLNREPEMLLQMDSTVMYALGKYGTAATFEEAKTPSPYNTYKHLGLPPGAISSPGDHAIEAALNPTKGTWLFFVATDPNNSRVTKFATTEAERQKLLAEYKANGG</sequence>
<feature type="transmembrane region" description="Helical" evidence="7">
    <location>
        <begin position="41"/>
        <end position="67"/>
    </location>
</feature>
<feature type="region of interest" description="Disordered" evidence="8">
    <location>
        <begin position="1"/>
        <end position="35"/>
    </location>
</feature>
<reference evidence="9 10" key="1">
    <citation type="submission" date="2024-10" db="EMBL/GenBank/DDBJ databases">
        <title>The Natural Products Discovery Center: Release of the First 8490 Sequenced Strains for Exploring Actinobacteria Biosynthetic Diversity.</title>
        <authorList>
            <person name="Kalkreuter E."/>
            <person name="Kautsar S.A."/>
            <person name="Yang D."/>
            <person name="Bader C.D."/>
            <person name="Teijaro C.N."/>
            <person name="Fluegel L."/>
            <person name="Davis C.M."/>
            <person name="Simpson J.R."/>
            <person name="Lauterbach L."/>
            <person name="Steele A.D."/>
            <person name="Gui C."/>
            <person name="Meng S."/>
            <person name="Li G."/>
            <person name="Viehrig K."/>
            <person name="Ye F."/>
            <person name="Su P."/>
            <person name="Kiefer A.F."/>
            <person name="Nichols A."/>
            <person name="Cepeda A.J."/>
            <person name="Yan W."/>
            <person name="Fan B."/>
            <person name="Jiang Y."/>
            <person name="Adhikari A."/>
            <person name="Zheng C.-J."/>
            <person name="Schuster L."/>
            <person name="Cowan T.M."/>
            <person name="Smanski M.J."/>
            <person name="Chevrette M.G."/>
            <person name="De Carvalho L.P.S."/>
            <person name="Shen B."/>
        </authorList>
    </citation>
    <scope>NUCLEOTIDE SEQUENCE [LARGE SCALE GENOMIC DNA]</scope>
    <source>
        <strain evidence="9 10">NPDC050545</strain>
    </source>
</reference>
<comment type="function">
    <text evidence="7">Functions as a peptidoglycan terminase that cleaves nascent peptidoglycan strands endolytically to terminate their elongation.</text>
</comment>
<evidence type="ECO:0000256" key="4">
    <source>
        <dbReference type="ARBA" id="ARBA00023136"/>
    </source>
</evidence>
<evidence type="ECO:0000256" key="7">
    <source>
        <dbReference type="HAMAP-Rule" id="MF_02065"/>
    </source>
</evidence>
<accession>A0ABW7ZCC4</accession>
<comment type="similarity">
    <text evidence="7">Belongs to the transglycosylase MltG family.</text>
</comment>
<keyword evidence="6 7" id="KW-0961">Cell wall biogenesis/degradation</keyword>
<dbReference type="Pfam" id="PF02618">
    <property type="entry name" value="YceG"/>
    <property type="match status" value="1"/>
</dbReference>
<gene>
    <name evidence="7 9" type="primary">mltG</name>
    <name evidence="9" type="ORF">ACIBG2_49845</name>
</gene>
<comment type="catalytic activity">
    <reaction evidence="7">
        <text>a peptidoglycan chain = a peptidoglycan chain with N-acetyl-1,6-anhydromuramyl-[peptide] at the reducing end + a peptidoglycan chain with N-acetylglucosamine at the non-reducing end.</text>
        <dbReference type="EC" id="4.2.2.29"/>
    </reaction>
</comment>
<dbReference type="RefSeq" id="WP_397091811.1">
    <property type="nucleotide sequence ID" value="NZ_JBITGY010000020.1"/>
</dbReference>
<evidence type="ECO:0000256" key="3">
    <source>
        <dbReference type="ARBA" id="ARBA00022989"/>
    </source>
</evidence>
<evidence type="ECO:0000313" key="9">
    <source>
        <dbReference type="EMBL" id="MFI6505562.1"/>
    </source>
</evidence>
<keyword evidence="10" id="KW-1185">Reference proteome</keyword>
<evidence type="ECO:0000313" key="10">
    <source>
        <dbReference type="Proteomes" id="UP001612741"/>
    </source>
</evidence>
<name>A0ABW7ZCC4_9ACTN</name>
<organism evidence="9 10">
    <name type="scientific">Nonomuraea typhae</name>
    <dbReference type="NCBI Taxonomy" id="2603600"/>
    <lineage>
        <taxon>Bacteria</taxon>
        <taxon>Bacillati</taxon>
        <taxon>Actinomycetota</taxon>
        <taxon>Actinomycetes</taxon>
        <taxon>Streptosporangiales</taxon>
        <taxon>Streptosporangiaceae</taxon>
        <taxon>Nonomuraea</taxon>
    </lineage>
</organism>
<dbReference type="Gene3D" id="3.30.1490.480">
    <property type="entry name" value="Endolytic murein transglycosylase"/>
    <property type="match status" value="1"/>
</dbReference>
<keyword evidence="4 7" id="KW-0472">Membrane</keyword>
<dbReference type="HAMAP" id="MF_02065">
    <property type="entry name" value="MltG"/>
    <property type="match status" value="1"/>
</dbReference>
<evidence type="ECO:0000256" key="5">
    <source>
        <dbReference type="ARBA" id="ARBA00023239"/>
    </source>
</evidence>
<protein>
    <recommendedName>
        <fullName evidence="7">Endolytic murein transglycosylase</fullName>
        <ecNumber evidence="7">4.2.2.29</ecNumber>
    </recommendedName>
    <alternativeName>
        <fullName evidence="7">Peptidoglycan lytic transglycosylase</fullName>
    </alternativeName>
    <alternativeName>
        <fullName evidence="7">Peptidoglycan polymerization terminase</fullName>
    </alternativeName>
</protein>
<keyword evidence="2 7" id="KW-0812">Transmembrane</keyword>
<dbReference type="EMBL" id="JBITGY010000020">
    <property type="protein sequence ID" value="MFI6505562.1"/>
    <property type="molecule type" value="Genomic_DNA"/>
</dbReference>
<dbReference type="EC" id="4.2.2.29" evidence="7"/>
<evidence type="ECO:0000256" key="8">
    <source>
        <dbReference type="SAM" id="MobiDB-lite"/>
    </source>
</evidence>